<gene>
    <name evidence="2" type="ORF">TSA1_21170</name>
</gene>
<name>A0A2M6UEE8_9BRAD</name>
<dbReference type="Pfam" id="PF10077">
    <property type="entry name" value="DUF2314"/>
    <property type="match status" value="1"/>
</dbReference>
<comment type="caution">
    <text evidence="2">The sequence shown here is derived from an EMBL/GenBank/DDBJ whole genome shotgun (WGS) entry which is preliminary data.</text>
</comment>
<organism evidence="2 3">
    <name type="scientific">Bradyrhizobium nitroreducens</name>
    <dbReference type="NCBI Taxonomy" id="709803"/>
    <lineage>
        <taxon>Bacteria</taxon>
        <taxon>Pseudomonadati</taxon>
        <taxon>Pseudomonadota</taxon>
        <taxon>Alphaproteobacteria</taxon>
        <taxon>Hyphomicrobiales</taxon>
        <taxon>Nitrobacteraceae</taxon>
        <taxon>Bradyrhizobium</taxon>
    </lineage>
</organism>
<keyword evidence="3" id="KW-1185">Reference proteome</keyword>
<evidence type="ECO:0000313" key="2">
    <source>
        <dbReference type="EMBL" id="PIT02984.1"/>
    </source>
</evidence>
<proteinExistence type="predicted"/>
<evidence type="ECO:0000313" key="3">
    <source>
        <dbReference type="Proteomes" id="UP000228930"/>
    </source>
</evidence>
<reference evidence="2 3" key="1">
    <citation type="submission" date="2015-06" db="EMBL/GenBank/DDBJ databases">
        <title>Comparative genome analysis of nirS-carrying Bradyrhizobium sp. strains.</title>
        <authorList>
            <person name="Ishii S."/>
            <person name="Jang J."/>
            <person name="Nishizawa T."/>
            <person name="Senoo K."/>
        </authorList>
    </citation>
    <scope>NUCLEOTIDE SEQUENCE [LARGE SCALE GENOMIC DNA]</scope>
    <source>
        <strain evidence="2 3">TSA1</strain>
    </source>
</reference>
<dbReference type="RefSeq" id="WP_100178144.1">
    <property type="nucleotide sequence ID" value="NZ_LFJC01000003.1"/>
</dbReference>
<dbReference type="InterPro" id="IPR018756">
    <property type="entry name" value="DUF2314"/>
</dbReference>
<dbReference type="AlphaFoldDB" id="A0A2M6UEE8"/>
<accession>A0A2M6UEE8</accession>
<dbReference type="EMBL" id="LFJC01000003">
    <property type="protein sequence ID" value="PIT02984.1"/>
    <property type="molecule type" value="Genomic_DNA"/>
</dbReference>
<sequence length="174" mass="19085">MATKLSQPMKWVVLAAITGVSVFGILTIGPTHEVAAQDRSPIVDVRTTDPEMNAAIARARGTLPTFWASYEAPKPSEEGHSLKVRFHTRKGGEHIWIAEVKKLQNGGYSGFFANQPRDLPGKRAGDKVEFAEADISDWMFMRNGKIVGGETIKPTLKSLPKADADALRARMEQP</sequence>
<protein>
    <recommendedName>
        <fullName evidence="1">DUF2314 domain-containing protein</fullName>
    </recommendedName>
</protein>
<dbReference type="Proteomes" id="UP000228930">
    <property type="component" value="Unassembled WGS sequence"/>
</dbReference>
<evidence type="ECO:0000259" key="1">
    <source>
        <dbReference type="Pfam" id="PF10077"/>
    </source>
</evidence>
<feature type="domain" description="DUF2314" evidence="1">
    <location>
        <begin position="49"/>
        <end position="159"/>
    </location>
</feature>